<dbReference type="Proteomes" id="UP000295136">
    <property type="component" value="Unassembled WGS sequence"/>
</dbReference>
<gene>
    <name evidence="1" type="ORF">E1295_22065</name>
</gene>
<dbReference type="EMBL" id="SMLD01000057">
    <property type="protein sequence ID" value="TDE47931.1"/>
    <property type="molecule type" value="Genomic_DNA"/>
</dbReference>
<evidence type="ECO:0000313" key="1">
    <source>
        <dbReference type="EMBL" id="TDE47931.1"/>
    </source>
</evidence>
<keyword evidence="2" id="KW-1185">Reference proteome</keyword>
<accession>A0A4R5FEI5</accession>
<dbReference type="RefSeq" id="WP_132632212.1">
    <property type="nucleotide sequence ID" value="NZ_SMLD01000057.1"/>
</dbReference>
<dbReference type="AlphaFoldDB" id="A0A4R5FEI5"/>
<organism evidence="1 2">
    <name type="scientific">Nonomuraea mesophila</name>
    <dbReference type="NCBI Taxonomy" id="2530382"/>
    <lineage>
        <taxon>Bacteria</taxon>
        <taxon>Bacillati</taxon>
        <taxon>Actinomycetota</taxon>
        <taxon>Actinomycetes</taxon>
        <taxon>Streptosporangiales</taxon>
        <taxon>Streptosporangiaceae</taxon>
        <taxon>Nonomuraea</taxon>
    </lineage>
</organism>
<reference evidence="1 2" key="1">
    <citation type="submission" date="2019-03" db="EMBL/GenBank/DDBJ databases">
        <title>Draft genome sequences of novel Actinobacteria.</title>
        <authorList>
            <person name="Sahin N."/>
            <person name="Ay H."/>
            <person name="Saygin H."/>
        </authorList>
    </citation>
    <scope>NUCLEOTIDE SEQUENCE [LARGE SCALE GENOMIC DNA]</scope>
    <source>
        <strain evidence="1 2">6K102</strain>
    </source>
</reference>
<proteinExistence type="predicted"/>
<sequence>MSIDTVQVTDPTAFAEFTTPEVHALDTRPQDPASIALMDEFDLDILVSSMPGEIRDGECDRWSNCVCISVCATHPWSCA</sequence>
<protein>
    <submittedName>
        <fullName evidence="1">Uncharacterized protein</fullName>
    </submittedName>
</protein>
<evidence type="ECO:0000313" key="2">
    <source>
        <dbReference type="Proteomes" id="UP000295136"/>
    </source>
</evidence>
<comment type="caution">
    <text evidence="1">The sequence shown here is derived from an EMBL/GenBank/DDBJ whole genome shotgun (WGS) entry which is preliminary data.</text>
</comment>
<name>A0A4R5FEI5_9ACTN</name>